<dbReference type="Gene3D" id="3.40.1190.20">
    <property type="match status" value="1"/>
</dbReference>
<dbReference type="SUPFAM" id="SSF53613">
    <property type="entry name" value="Ribokinase-like"/>
    <property type="match status" value="1"/>
</dbReference>
<reference evidence="11" key="1">
    <citation type="submission" date="2022-01" db="EMBL/GenBank/DDBJ databases">
        <authorList>
            <person name="Criscuolo A."/>
        </authorList>
    </citation>
    <scope>NUCLEOTIDE SEQUENCE</scope>
    <source>
        <strain evidence="11">CIP111891</strain>
    </source>
</reference>
<keyword evidence="3 9" id="KW-0547">Nucleotide-binding</keyword>
<feature type="binding site" evidence="9">
    <location>
        <position position="250"/>
    </location>
    <ligand>
        <name>substrate</name>
    </ligand>
</feature>
<keyword evidence="4 9" id="KW-0418">Kinase</keyword>
<evidence type="ECO:0000256" key="2">
    <source>
        <dbReference type="ARBA" id="ARBA00022723"/>
    </source>
</evidence>
<dbReference type="InterPro" id="IPR029056">
    <property type="entry name" value="Ribokinase-like"/>
</dbReference>
<dbReference type="Pfam" id="PF00294">
    <property type="entry name" value="PfkB"/>
    <property type="match status" value="1"/>
</dbReference>
<dbReference type="Proteomes" id="UP000838821">
    <property type="component" value="Unassembled WGS sequence"/>
</dbReference>
<dbReference type="InterPro" id="IPR011611">
    <property type="entry name" value="PfkB_dom"/>
</dbReference>
<dbReference type="EMBL" id="CAKMMW010000016">
    <property type="protein sequence ID" value="CAH1217705.1"/>
    <property type="molecule type" value="Genomic_DNA"/>
</dbReference>
<comment type="catalytic activity">
    <reaction evidence="9">
        <text>D-ribose + ATP = D-ribose 5-phosphate + ADP + H(+)</text>
        <dbReference type="Rhea" id="RHEA:13697"/>
        <dbReference type="ChEBI" id="CHEBI:15378"/>
        <dbReference type="ChEBI" id="CHEBI:30616"/>
        <dbReference type="ChEBI" id="CHEBI:47013"/>
        <dbReference type="ChEBI" id="CHEBI:78346"/>
        <dbReference type="ChEBI" id="CHEBI:456216"/>
        <dbReference type="EC" id="2.7.1.15"/>
    </reaction>
</comment>
<feature type="binding site" evidence="9">
    <location>
        <position position="285"/>
    </location>
    <ligand>
        <name>K(+)</name>
        <dbReference type="ChEBI" id="CHEBI:29103"/>
    </ligand>
</feature>
<evidence type="ECO:0000256" key="1">
    <source>
        <dbReference type="ARBA" id="ARBA00022679"/>
    </source>
</evidence>
<keyword evidence="1 9" id="KW-0808">Transferase</keyword>
<comment type="caution">
    <text evidence="9">Lacks conserved residue(s) required for the propagation of feature annotation.</text>
</comment>
<evidence type="ECO:0000256" key="6">
    <source>
        <dbReference type="ARBA" id="ARBA00022842"/>
    </source>
</evidence>
<keyword evidence="6 9" id="KW-0460">Magnesium</keyword>
<keyword evidence="8 9" id="KW-0119">Carbohydrate metabolism</keyword>
<gene>
    <name evidence="11" type="primary">rbsK_2</name>
    <name evidence="9" type="synonym">rbsK</name>
    <name evidence="11" type="ORF">PAECIP111891_04624</name>
</gene>
<evidence type="ECO:0000313" key="11">
    <source>
        <dbReference type="EMBL" id="CAH1217705.1"/>
    </source>
</evidence>
<protein>
    <recommendedName>
        <fullName evidence="9">Ribokinase</fullName>
        <shortName evidence="9">RK</shortName>
        <ecNumber evidence="9">2.7.1.15</ecNumber>
    </recommendedName>
</protein>
<comment type="subunit">
    <text evidence="9">Homodimer.</text>
</comment>
<dbReference type="PANTHER" id="PTHR10584:SF166">
    <property type="entry name" value="RIBOKINASE"/>
    <property type="match status" value="1"/>
</dbReference>
<proteinExistence type="inferred from homology"/>
<comment type="pathway">
    <text evidence="9">Carbohydrate metabolism; D-ribose degradation; D-ribose 5-phosphate from beta-D-ribopyranose: step 2/2.</text>
</comment>
<evidence type="ECO:0000256" key="5">
    <source>
        <dbReference type="ARBA" id="ARBA00022840"/>
    </source>
</evidence>
<evidence type="ECO:0000256" key="9">
    <source>
        <dbReference type="HAMAP-Rule" id="MF_01987"/>
    </source>
</evidence>
<dbReference type="GO" id="GO:0004747">
    <property type="term" value="F:ribokinase activity"/>
    <property type="evidence" value="ECO:0007669"/>
    <property type="project" value="UniProtKB-EC"/>
</dbReference>
<comment type="caution">
    <text evidence="11">The sequence shown here is derived from an EMBL/GenBank/DDBJ whole genome shotgun (WGS) entry which is preliminary data.</text>
</comment>
<feature type="binding site" evidence="9">
    <location>
        <position position="246"/>
    </location>
    <ligand>
        <name>K(+)</name>
        <dbReference type="ChEBI" id="CHEBI:29103"/>
    </ligand>
</feature>
<feature type="binding site" evidence="9">
    <location>
        <begin position="217"/>
        <end position="222"/>
    </location>
    <ligand>
        <name>ATP</name>
        <dbReference type="ChEBI" id="CHEBI:30616"/>
    </ligand>
</feature>
<feature type="binding site" evidence="9">
    <location>
        <position position="244"/>
    </location>
    <ligand>
        <name>K(+)</name>
        <dbReference type="ChEBI" id="CHEBI:29103"/>
    </ligand>
</feature>
<evidence type="ECO:0000256" key="3">
    <source>
        <dbReference type="ARBA" id="ARBA00022741"/>
    </source>
</evidence>
<organism evidence="11 12">
    <name type="scientific">Paenibacillus allorhizoplanae</name>
    <dbReference type="NCBI Taxonomy" id="2905648"/>
    <lineage>
        <taxon>Bacteria</taxon>
        <taxon>Bacillati</taxon>
        <taxon>Bacillota</taxon>
        <taxon>Bacilli</taxon>
        <taxon>Bacillales</taxon>
        <taxon>Paenibacillaceae</taxon>
        <taxon>Paenibacillus</taxon>
    </lineage>
</organism>
<evidence type="ECO:0000256" key="8">
    <source>
        <dbReference type="ARBA" id="ARBA00023277"/>
    </source>
</evidence>
<feature type="binding site" evidence="9">
    <location>
        <position position="181"/>
    </location>
    <ligand>
        <name>ATP</name>
        <dbReference type="ChEBI" id="CHEBI:30616"/>
    </ligand>
</feature>
<sequence>MKNIYVVGSINMDIVNKVHHFPHPAETVEGQHTAYYPGGKGANQAVAAAMSGSNVQMVGAIGNDAFGTPLFNSLLDKGVQVGHVKSKESGSGLALITVNEEGENCIMLSRGANEQLSGTDLPNEMWDDAALILLQNEISWDINLQIIHKAKECGIPVWMNPAPALLLPNDIYASIHTLILNETEAGLLTDRLIVDENDALLAITQLINKGIAHVVLTLGSKGLIIADETKQITYFDAYLVNSVDTTAAGDTFIGTFASSWLSGQTLCESMQFASAAAAIAVTKPGAQDRIPSKSDIEAFIYSNPTPYSNLMTTDPHF</sequence>
<dbReference type="InterPro" id="IPR011877">
    <property type="entry name" value="Ribokinase"/>
</dbReference>
<dbReference type="PANTHER" id="PTHR10584">
    <property type="entry name" value="SUGAR KINASE"/>
    <property type="match status" value="1"/>
</dbReference>
<comment type="cofactor">
    <cofactor evidence="9">
        <name>Mg(2+)</name>
        <dbReference type="ChEBI" id="CHEBI:18420"/>
    </cofactor>
    <text evidence="9">Requires a divalent cation, most likely magnesium in vivo, as an electrophilic catalyst to aid phosphoryl group transfer. It is the chelate of the metal and the nucleotide that is the actual substrate.</text>
</comment>
<feature type="active site" description="Proton acceptor" evidence="9">
    <location>
        <position position="250"/>
    </location>
</feature>
<evidence type="ECO:0000313" key="12">
    <source>
        <dbReference type="Proteomes" id="UP000838821"/>
    </source>
</evidence>
<comment type="subcellular location">
    <subcellularLocation>
        <location evidence="9">Cytoplasm</location>
    </subcellularLocation>
</comment>
<feature type="binding site" evidence="9">
    <location>
        <position position="283"/>
    </location>
    <ligand>
        <name>K(+)</name>
        <dbReference type="ChEBI" id="CHEBI:29103"/>
    </ligand>
</feature>
<keyword evidence="5 9" id="KW-0067">ATP-binding</keyword>
<feature type="binding site" evidence="9">
    <location>
        <begin position="249"/>
        <end position="250"/>
    </location>
    <ligand>
        <name>ATP</name>
        <dbReference type="ChEBI" id="CHEBI:30616"/>
    </ligand>
</feature>
<feature type="binding site" evidence="9">
    <location>
        <position position="280"/>
    </location>
    <ligand>
        <name>K(+)</name>
        <dbReference type="ChEBI" id="CHEBI:29103"/>
    </ligand>
</feature>
<feature type="binding site" evidence="9">
    <location>
        <begin position="11"/>
        <end position="13"/>
    </location>
    <ligand>
        <name>substrate</name>
    </ligand>
</feature>
<comment type="activity regulation">
    <text evidence="9">Activated by a monovalent cation that binds near, but not in, the active site. The most likely occupant of the site in vivo is potassium. Ion binding induces a conformational change that may alter substrate affinity.</text>
</comment>
<comment type="similarity">
    <text evidence="9">Belongs to the carbohydrate kinase PfkB family. Ribokinase subfamily.</text>
</comment>
<dbReference type="CDD" id="cd01174">
    <property type="entry name" value="ribokinase"/>
    <property type="match status" value="1"/>
</dbReference>
<feature type="binding site" evidence="9">
    <location>
        <begin position="39"/>
        <end position="43"/>
    </location>
    <ligand>
        <name>substrate</name>
    </ligand>
</feature>
<dbReference type="RefSeq" id="WP_236290787.1">
    <property type="nucleotide sequence ID" value="NZ_CAKMMW010000016.1"/>
</dbReference>
<dbReference type="EC" id="2.7.1.15" evidence="9"/>
<keyword evidence="9" id="KW-0963">Cytoplasm</keyword>
<feature type="binding site" evidence="9">
    <location>
        <position position="137"/>
    </location>
    <ligand>
        <name>substrate</name>
    </ligand>
</feature>
<keyword evidence="7 9" id="KW-0630">Potassium</keyword>
<dbReference type="PRINTS" id="PR00990">
    <property type="entry name" value="RIBOKINASE"/>
</dbReference>
<comment type="function">
    <text evidence="9">Catalyzes the phosphorylation of ribose at O-5 in a reaction requiring ATP and magnesium. The resulting D-ribose-5-phosphate can then be used either for sythesis of nucleotides, histidine, and tryptophan, or as a component of the pentose phosphate pathway.</text>
</comment>
<evidence type="ECO:0000256" key="7">
    <source>
        <dbReference type="ARBA" id="ARBA00022958"/>
    </source>
</evidence>
<evidence type="ECO:0000256" key="4">
    <source>
        <dbReference type="ARBA" id="ARBA00022777"/>
    </source>
</evidence>
<keyword evidence="2 9" id="KW-0479">Metal-binding</keyword>
<dbReference type="HAMAP" id="MF_01987">
    <property type="entry name" value="Ribokinase"/>
    <property type="match status" value="1"/>
</dbReference>
<feature type="domain" description="Carbohydrate kinase PfkB" evidence="10">
    <location>
        <begin position="1"/>
        <end position="291"/>
    </location>
</feature>
<name>A0ABM9CME5_9BACL</name>
<keyword evidence="12" id="KW-1185">Reference proteome</keyword>
<dbReference type="InterPro" id="IPR002139">
    <property type="entry name" value="Ribo/fructo_kinase"/>
</dbReference>
<evidence type="ECO:0000259" key="10">
    <source>
        <dbReference type="Pfam" id="PF00294"/>
    </source>
</evidence>
<accession>A0ABM9CME5</accession>